<organism evidence="1 2">
    <name type="scientific">Thermogymnomonas acidicola</name>
    <dbReference type="NCBI Taxonomy" id="399579"/>
    <lineage>
        <taxon>Archaea</taxon>
        <taxon>Methanobacteriati</taxon>
        <taxon>Thermoplasmatota</taxon>
        <taxon>Thermoplasmata</taxon>
        <taxon>Thermoplasmatales</taxon>
        <taxon>Thermogymnomonas</taxon>
    </lineage>
</organism>
<accession>A0AA37F9Z9</accession>
<dbReference type="EMBL" id="BMNY01000002">
    <property type="protein sequence ID" value="GGM77069.1"/>
    <property type="molecule type" value="Genomic_DNA"/>
</dbReference>
<dbReference type="Proteomes" id="UP000632195">
    <property type="component" value="Unassembled WGS sequence"/>
</dbReference>
<sequence length="174" mass="19635">MDRRLNRYLQGMASGQTVFVRNAGANVATLKDTLGSLEGVESVTIITHTDCGAMGVVEQVLRGNDRPDDLAEFMRPFIGLRPDRDEIERENGELQADAVRKMMDVEVKSILVNTGTLRYESTGRYRALFMRPSGNTVPKERVDSTYVIQNSPGDRSTDIYIARNFLKIREFDQE</sequence>
<reference evidence="1" key="1">
    <citation type="journal article" date="2014" name="Int. J. Syst. Evol. Microbiol.">
        <title>Complete genome sequence of Corynebacterium casei LMG S-19264T (=DSM 44701T), isolated from a smear-ripened cheese.</title>
        <authorList>
            <consortium name="US DOE Joint Genome Institute (JGI-PGF)"/>
            <person name="Walter F."/>
            <person name="Albersmeier A."/>
            <person name="Kalinowski J."/>
            <person name="Ruckert C."/>
        </authorList>
    </citation>
    <scope>NUCLEOTIDE SEQUENCE</scope>
    <source>
        <strain evidence="1">JCM 13583</strain>
    </source>
</reference>
<dbReference type="SUPFAM" id="SSF53056">
    <property type="entry name" value="beta-carbonic anhydrase, cab"/>
    <property type="match status" value="1"/>
</dbReference>
<dbReference type="InterPro" id="IPR036874">
    <property type="entry name" value="Carbonic_anhydrase_sf"/>
</dbReference>
<name>A0AA37F9Z9_9ARCH</name>
<proteinExistence type="predicted"/>
<dbReference type="GO" id="GO:0008270">
    <property type="term" value="F:zinc ion binding"/>
    <property type="evidence" value="ECO:0007669"/>
    <property type="project" value="InterPro"/>
</dbReference>
<evidence type="ECO:0000313" key="1">
    <source>
        <dbReference type="EMBL" id="GGM77069.1"/>
    </source>
</evidence>
<dbReference type="AlphaFoldDB" id="A0AA37F9Z9"/>
<dbReference type="Gene3D" id="3.40.1050.10">
    <property type="entry name" value="Carbonic anhydrase"/>
    <property type="match status" value="1"/>
</dbReference>
<gene>
    <name evidence="1" type="ORF">GCM10007108_13930</name>
</gene>
<reference evidence="1" key="2">
    <citation type="submission" date="2022-09" db="EMBL/GenBank/DDBJ databases">
        <authorList>
            <person name="Sun Q."/>
            <person name="Ohkuma M."/>
        </authorList>
    </citation>
    <scope>NUCLEOTIDE SEQUENCE</scope>
    <source>
        <strain evidence="1">JCM 13583</strain>
    </source>
</reference>
<dbReference type="GO" id="GO:0004089">
    <property type="term" value="F:carbonate dehydratase activity"/>
    <property type="evidence" value="ECO:0007669"/>
    <property type="project" value="InterPro"/>
</dbReference>
<evidence type="ECO:0008006" key="3">
    <source>
        <dbReference type="Google" id="ProtNLM"/>
    </source>
</evidence>
<protein>
    <recommendedName>
        <fullName evidence="3">Carbonic anhydrase</fullName>
    </recommendedName>
</protein>
<comment type="caution">
    <text evidence="1">The sequence shown here is derived from an EMBL/GenBank/DDBJ whole genome shotgun (WGS) entry which is preliminary data.</text>
</comment>
<evidence type="ECO:0000313" key="2">
    <source>
        <dbReference type="Proteomes" id="UP000632195"/>
    </source>
</evidence>
<keyword evidence="2" id="KW-1185">Reference proteome</keyword>